<dbReference type="Proteomes" id="UP000051236">
    <property type="component" value="Unassembled WGS sequence"/>
</dbReference>
<dbReference type="CDD" id="cd00056">
    <property type="entry name" value="ENDO3c"/>
    <property type="match status" value="1"/>
</dbReference>
<evidence type="ECO:0000256" key="1">
    <source>
        <dbReference type="ARBA" id="ARBA00022485"/>
    </source>
</evidence>
<dbReference type="GO" id="GO:0003824">
    <property type="term" value="F:catalytic activity"/>
    <property type="evidence" value="ECO:0007669"/>
    <property type="project" value="InterPro"/>
</dbReference>
<evidence type="ECO:0000256" key="3">
    <source>
        <dbReference type="ARBA" id="ARBA00023004"/>
    </source>
</evidence>
<dbReference type="InterPro" id="IPR011257">
    <property type="entry name" value="DNA_glycosylase"/>
</dbReference>
<organism evidence="6 7">
    <name type="scientific">Agrilactobacillus composti DSM 18527 = JCM 14202</name>
    <dbReference type="NCBI Taxonomy" id="1423734"/>
    <lineage>
        <taxon>Bacteria</taxon>
        <taxon>Bacillati</taxon>
        <taxon>Bacillota</taxon>
        <taxon>Bacilli</taxon>
        <taxon>Lactobacillales</taxon>
        <taxon>Lactobacillaceae</taxon>
        <taxon>Agrilactobacillus</taxon>
    </lineage>
</organism>
<dbReference type="AlphaFoldDB" id="A0A0R1XUV8"/>
<dbReference type="Gene3D" id="1.10.340.30">
    <property type="entry name" value="Hypothetical protein, domain 2"/>
    <property type="match status" value="1"/>
</dbReference>
<evidence type="ECO:0000313" key="7">
    <source>
        <dbReference type="Proteomes" id="UP000051236"/>
    </source>
</evidence>
<dbReference type="EMBL" id="AZGA01000041">
    <property type="protein sequence ID" value="KRM33906.1"/>
    <property type="molecule type" value="Genomic_DNA"/>
</dbReference>
<dbReference type="GO" id="GO:0006284">
    <property type="term" value="P:base-excision repair"/>
    <property type="evidence" value="ECO:0007669"/>
    <property type="project" value="InterPro"/>
</dbReference>
<dbReference type="GO" id="GO:0046872">
    <property type="term" value="F:metal ion binding"/>
    <property type="evidence" value="ECO:0007669"/>
    <property type="project" value="UniProtKB-KW"/>
</dbReference>
<dbReference type="InterPro" id="IPR003265">
    <property type="entry name" value="HhH-GPD_domain"/>
</dbReference>
<dbReference type="PATRIC" id="fig|1423734.3.peg.2369"/>
<evidence type="ECO:0000313" key="6">
    <source>
        <dbReference type="EMBL" id="KRM33906.1"/>
    </source>
</evidence>
<dbReference type="GO" id="GO:0051539">
    <property type="term" value="F:4 iron, 4 sulfur cluster binding"/>
    <property type="evidence" value="ECO:0007669"/>
    <property type="project" value="UniProtKB-KW"/>
</dbReference>
<comment type="caution">
    <text evidence="6">The sequence shown here is derived from an EMBL/GenBank/DDBJ whole genome shotgun (WGS) entry which is preliminary data.</text>
</comment>
<proteinExistence type="predicted"/>
<evidence type="ECO:0000259" key="5">
    <source>
        <dbReference type="SMART" id="SM00478"/>
    </source>
</evidence>
<keyword evidence="2" id="KW-0479">Metal-binding</keyword>
<dbReference type="SUPFAM" id="SSF48150">
    <property type="entry name" value="DNA-glycosylase"/>
    <property type="match status" value="1"/>
</dbReference>
<evidence type="ECO:0000256" key="2">
    <source>
        <dbReference type="ARBA" id="ARBA00022723"/>
    </source>
</evidence>
<feature type="domain" description="HhH-GPD" evidence="5">
    <location>
        <begin position="38"/>
        <end position="196"/>
    </location>
</feature>
<keyword evidence="1" id="KW-0004">4Fe-4S</keyword>
<protein>
    <recommendedName>
        <fullName evidence="5">HhH-GPD domain-containing protein</fullName>
    </recommendedName>
</protein>
<keyword evidence="3" id="KW-0408">Iron</keyword>
<dbReference type="PANTHER" id="PTHR10359">
    <property type="entry name" value="A/G-SPECIFIC ADENINE GLYCOSYLASE/ENDONUCLEASE III"/>
    <property type="match status" value="1"/>
</dbReference>
<evidence type="ECO:0000256" key="4">
    <source>
        <dbReference type="ARBA" id="ARBA00023014"/>
    </source>
</evidence>
<keyword evidence="4" id="KW-0411">Iron-sulfur</keyword>
<dbReference type="PIRSF" id="PIRSF001435">
    <property type="entry name" value="Nth"/>
    <property type="match status" value="1"/>
</dbReference>
<dbReference type="Pfam" id="PF00730">
    <property type="entry name" value="HhH-GPD"/>
    <property type="match status" value="1"/>
</dbReference>
<sequence length="217" mass="24352">MTMKQLTINTLFALLAENMPATTWPADSKLEIALDAILVQNTTWQNILPSIANLKKTTGINGPNILALPQADLATLIRPSGFYQNKSRAIINFLTWFKNYDFDLTQAKNNPAAQLRQALLALRGIGPETADVILLYVLDKPQFIADSYARRLFAQLGVASAAKYNTLKQVVEKTQPQLTLTQWQDFHGHIDDFGKQYLRRYQNFSASFLAGYTLDLA</sequence>
<accession>A0A0R1XUV8</accession>
<reference evidence="6 7" key="1">
    <citation type="journal article" date="2015" name="Genome Announc.">
        <title>Expanding the biotechnology potential of lactobacilli through comparative genomics of 213 strains and associated genera.</title>
        <authorList>
            <person name="Sun Z."/>
            <person name="Harris H.M."/>
            <person name="McCann A."/>
            <person name="Guo C."/>
            <person name="Argimon S."/>
            <person name="Zhang W."/>
            <person name="Yang X."/>
            <person name="Jeffery I.B."/>
            <person name="Cooney J.C."/>
            <person name="Kagawa T.F."/>
            <person name="Liu W."/>
            <person name="Song Y."/>
            <person name="Salvetti E."/>
            <person name="Wrobel A."/>
            <person name="Rasinkangas P."/>
            <person name="Parkhill J."/>
            <person name="Rea M.C."/>
            <person name="O'Sullivan O."/>
            <person name="Ritari J."/>
            <person name="Douillard F.P."/>
            <person name="Paul Ross R."/>
            <person name="Yang R."/>
            <person name="Briner A.E."/>
            <person name="Felis G.E."/>
            <person name="de Vos W.M."/>
            <person name="Barrangou R."/>
            <person name="Klaenhammer T.R."/>
            <person name="Caufield P.W."/>
            <person name="Cui Y."/>
            <person name="Zhang H."/>
            <person name="O'Toole P.W."/>
        </authorList>
    </citation>
    <scope>NUCLEOTIDE SEQUENCE [LARGE SCALE GENOMIC DNA]</scope>
    <source>
        <strain evidence="6 7">DSM 18527</strain>
    </source>
</reference>
<gene>
    <name evidence="6" type="ORF">FC83_GL002336</name>
</gene>
<dbReference type="SMART" id="SM00478">
    <property type="entry name" value="ENDO3c"/>
    <property type="match status" value="1"/>
</dbReference>
<dbReference type="PANTHER" id="PTHR10359:SF19">
    <property type="entry name" value="DNA REPAIR GLYCOSYLASE MJ1434-RELATED"/>
    <property type="match status" value="1"/>
</dbReference>
<keyword evidence="7" id="KW-1185">Reference proteome</keyword>
<name>A0A0R1XUV8_9LACO</name>
<dbReference type="eggNOG" id="COG2231">
    <property type="taxonomic scope" value="Bacteria"/>
</dbReference>